<dbReference type="InterPro" id="IPR001387">
    <property type="entry name" value="Cro/C1-type_HTH"/>
</dbReference>
<dbReference type="Gene3D" id="1.10.260.40">
    <property type="entry name" value="lambda repressor-like DNA-binding domains"/>
    <property type="match status" value="1"/>
</dbReference>
<dbReference type="RefSeq" id="WP_159266955.1">
    <property type="nucleotide sequence ID" value="NZ_CACSIK010000001.1"/>
</dbReference>
<evidence type="ECO:0008006" key="5">
    <source>
        <dbReference type="Google" id="ProtNLM"/>
    </source>
</evidence>
<dbReference type="CDD" id="cd00093">
    <property type="entry name" value="HTH_XRE"/>
    <property type="match status" value="1"/>
</dbReference>
<evidence type="ECO:0000313" key="1">
    <source>
        <dbReference type="EMBL" id="CAA0080836.1"/>
    </source>
</evidence>
<evidence type="ECO:0000313" key="3">
    <source>
        <dbReference type="Proteomes" id="UP000435877"/>
    </source>
</evidence>
<dbReference type="InterPro" id="IPR010982">
    <property type="entry name" value="Lambda_DNA-bd_dom_sf"/>
</dbReference>
<gene>
    <name evidence="1" type="ORF">IHBHHGIJ_00245</name>
    <name evidence="2" type="ORF">KFEGEMFD_00904</name>
</gene>
<dbReference type="AlphaFoldDB" id="A0A5S9N6M2"/>
<sequence length="81" mass="9021">MQQISLPELGKRLSAARKERFPKDGVRGFAPRIGVSVSTLVKMEQGKLSVSLGNYHEAARVLGLEEQFNQLFVMPTSLFDD</sequence>
<proteinExistence type="predicted"/>
<dbReference type="EMBL" id="CACSIK010000001">
    <property type="protein sequence ID" value="CAA0080836.1"/>
    <property type="molecule type" value="Genomic_DNA"/>
</dbReference>
<reference evidence="3 4" key="1">
    <citation type="submission" date="2019-11" db="EMBL/GenBank/DDBJ databases">
        <authorList>
            <person name="Holert J."/>
        </authorList>
    </citation>
    <scope>NUCLEOTIDE SEQUENCE [LARGE SCALE GENOMIC DNA]</scope>
    <source>
        <strain evidence="2">BC3_2A</strain>
        <strain evidence="1">SB11_1A</strain>
    </source>
</reference>
<dbReference type="SUPFAM" id="SSF47413">
    <property type="entry name" value="lambda repressor-like DNA-binding domains"/>
    <property type="match status" value="1"/>
</dbReference>
<protein>
    <recommendedName>
        <fullName evidence="5">HTH cro/C1-type domain-containing protein</fullName>
    </recommendedName>
</protein>
<dbReference type="GO" id="GO:0003677">
    <property type="term" value="F:DNA binding"/>
    <property type="evidence" value="ECO:0007669"/>
    <property type="project" value="InterPro"/>
</dbReference>
<dbReference type="EMBL" id="CACSIM010000001">
    <property type="protein sequence ID" value="CAA0085454.1"/>
    <property type="molecule type" value="Genomic_DNA"/>
</dbReference>
<evidence type="ECO:0000313" key="4">
    <source>
        <dbReference type="Proteomes" id="UP000439591"/>
    </source>
</evidence>
<dbReference type="Proteomes" id="UP000439591">
    <property type="component" value="Unassembled WGS sequence"/>
</dbReference>
<keyword evidence="3" id="KW-1185">Reference proteome</keyword>
<organism evidence="2 4">
    <name type="scientific">Zhongshania aliphaticivorans</name>
    <dbReference type="NCBI Taxonomy" id="1470434"/>
    <lineage>
        <taxon>Bacteria</taxon>
        <taxon>Pseudomonadati</taxon>
        <taxon>Pseudomonadota</taxon>
        <taxon>Gammaproteobacteria</taxon>
        <taxon>Cellvibrionales</taxon>
        <taxon>Spongiibacteraceae</taxon>
        <taxon>Zhongshania</taxon>
    </lineage>
</organism>
<evidence type="ECO:0000313" key="2">
    <source>
        <dbReference type="EMBL" id="CAA0085454.1"/>
    </source>
</evidence>
<dbReference type="Proteomes" id="UP000435877">
    <property type="component" value="Unassembled WGS sequence"/>
</dbReference>
<accession>A0A5S9N6M2</accession>
<name>A0A5S9N6M2_9GAMM</name>
<dbReference type="OrthoDB" id="6120382at2"/>